<dbReference type="EMBL" id="AP015037">
    <property type="protein sequence ID" value="BAT84284.1"/>
    <property type="molecule type" value="Genomic_DNA"/>
</dbReference>
<reference evidence="1 2" key="1">
    <citation type="journal article" date="2015" name="Sci. Rep.">
        <title>The power of single molecule real-time sequencing technology in the de novo assembly of a eukaryotic genome.</title>
        <authorList>
            <person name="Sakai H."/>
            <person name="Naito K."/>
            <person name="Ogiso-Tanaka E."/>
            <person name="Takahashi Y."/>
            <person name="Iseki K."/>
            <person name="Muto C."/>
            <person name="Satou K."/>
            <person name="Teruya K."/>
            <person name="Shiroma A."/>
            <person name="Shimoji M."/>
            <person name="Hirano T."/>
            <person name="Itoh T."/>
            <person name="Kaga A."/>
            <person name="Tomooka N."/>
        </authorList>
    </citation>
    <scope>NUCLEOTIDE SEQUENCE [LARGE SCALE GENOMIC DNA]</scope>
    <source>
        <strain evidence="2">cv. Shumari</strain>
    </source>
</reference>
<proteinExistence type="predicted"/>
<evidence type="ECO:0000313" key="2">
    <source>
        <dbReference type="Proteomes" id="UP000291084"/>
    </source>
</evidence>
<sequence length="83" mass="8668">MYHLYFVRSCPVAVPTGPEFDGSYWMAIGGGLGLRGGRRDEFGGGTGEDEDAAMRFGGGNGGITSKLVSSPVCTFISHPSPKP</sequence>
<protein>
    <submittedName>
        <fullName evidence="1">Uncharacterized protein</fullName>
    </submittedName>
</protein>
<evidence type="ECO:0000313" key="1">
    <source>
        <dbReference type="EMBL" id="BAT84284.1"/>
    </source>
</evidence>
<organism evidence="1 2">
    <name type="scientific">Vigna angularis var. angularis</name>
    <dbReference type="NCBI Taxonomy" id="157739"/>
    <lineage>
        <taxon>Eukaryota</taxon>
        <taxon>Viridiplantae</taxon>
        <taxon>Streptophyta</taxon>
        <taxon>Embryophyta</taxon>
        <taxon>Tracheophyta</taxon>
        <taxon>Spermatophyta</taxon>
        <taxon>Magnoliopsida</taxon>
        <taxon>eudicotyledons</taxon>
        <taxon>Gunneridae</taxon>
        <taxon>Pentapetalae</taxon>
        <taxon>rosids</taxon>
        <taxon>fabids</taxon>
        <taxon>Fabales</taxon>
        <taxon>Fabaceae</taxon>
        <taxon>Papilionoideae</taxon>
        <taxon>50 kb inversion clade</taxon>
        <taxon>NPAAA clade</taxon>
        <taxon>indigoferoid/millettioid clade</taxon>
        <taxon>Phaseoleae</taxon>
        <taxon>Vigna</taxon>
    </lineage>
</organism>
<dbReference type="AlphaFoldDB" id="A0A0S3RUQ2"/>
<dbReference type="Proteomes" id="UP000291084">
    <property type="component" value="Chromosome 4"/>
</dbReference>
<keyword evidence="2" id="KW-1185">Reference proteome</keyword>
<gene>
    <name evidence="1" type="primary">Vigan.04G160800</name>
    <name evidence="1" type="ORF">VIGAN_04160800</name>
</gene>
<accession>A0A0S3RUQ2</accession>
<name>A0A0S3RUQ2_PHAAN</name>